<name>A0A5B8M459_9MICO</name>
<evidence type="ECO:0000256" key="1">
    <source>
        <dbReference type="SAM" id="MobiDB-lite"/>
    </source>
</evidence>
<protein>
    <submittedName>
        <fullName evidence="2">DUF3263 domain-containing protein</fullName>
    </submittedName>
</protein>
<gene>
    <name evidence="2" type="ORF">FPZ11_08260</name>
</gene>
<dbReference type="EMBL" id="CP042305">
    <property type="protein sequence ID" value="QDZ14749.1"/>
    <property type="molecule type" value="Genomic_DNA"/>
</dbReference>
<dbReference type="AlphaFoldDB" id="A0A5B8M459"/>
<feature type="region of interest" description="Disordered" evidence="1">
    <location>
        <begin position="1"/>
        <end position="25"/>
    </location>
</feature>
<dbReference type="Pfam" id="PF11662">
    <property type="entry name" value="DUF3263"/>
    <property type="match status" value="1"/>
</dbReference>
<sequence>MGEAERAGADGTPVGPAPATGLSDRDRAVLDFEARGWKHAGAKEQAIRSQFGLSAARYYQLLGRVIESPAALVHDPMLVRRLQRVRADRLEARTERLRPPR</sequence>
<dbReference type="RefSeq" id="WP_146319933.1">
    <property type="nucleotide sequence ID" value="NZ_CP042305.1"/>
</dbReference>
<evidence type="ECO:0000313" key="3">
    <source>
        <dbReference type="Proteomes" id="UP000320216"/>
    </source>
</evidence>
<dbReference type="Proteomes" id="UP000320216">
    <property type="component" value="Chromosome"/>
</dbReference>
<keyword evidence="3" id="KW-1185">Reference proteome</keyword>
<dbReference type="KEGG" id="huw:FPZ11_08260"/>
<proteinExistence type="predicted"/>
<reference evidence="2 3" key="1">
    <citation type="submission" date="2019-07" db="EMBL/GenBank/DDBJ databases">
        <title>Full genome sequence of Humibacter sp. WJ7-1.</title>
        <authorList>
            <person name="Im W.-T."/>
        </authorList>
    </citation>
    <scope>NUCLEOTIDE SEQUENCE [LARGE SCALE GENOMIC DNA]</scope>
    <source>
        <strain evidence="2 3">WJ7-1</strain>
    </source>
</reference>
<accession>A0A5B8M459</accession>
<evidence type="ECO:0000313" key="2">
    <source>
        <dbReference type="EMBL" id="QDZ14749.1"/>
    </source>
</evidence>
<organism evidence="2 3">
    <name type="scientific">Humibacter ginsenosidimutans</name>
    <dbReference type="NCBI Taxonomy" id="2599293"/>
    <lineage>
        <taxon>Bacteria</taxon>
        <taxon>Bacillati</taxon>
        <taxon>Actinomycetota</taxon>
        <taxon>Actinomycetes</taxon>
        <taxon>Micrococcales</taxon>
        <taxon>Microbacteriaceae</taxon>
        <taxon>Humibacter</taxon>
    </lineage>
</organism>
<dbReference type="InterPro" id="IPR021678">
    <property type="entry name" value="DUF3263"/>
</dbReference>
<dbReference type="OrthoDB" id="3268863at2"/>